<reference evidence="1" key="2">
    <citation type="journal article" date="2015" name="Data Brief">
        <title>Shoot transcriptome of the giant reed, Arundo donax.</title>
        <authorList>
            <person name="Barrero R.A."/>
            <person name="Guerrero F.D."/>
            <person name="Moolhuijzen P."/>
            <person name="Goolsby J.A."/>
            <person name="Tidwell J."/>
            <person name="Bellgard S.E."/>
            <person name="Bellgard M.I."/>
        </authorList>
    </citation>
    <scope>NUCLEOTIDE SEQUENCE</scope>
    <source>
        <tissue evidence="1">Shoot tissue taken approximately 20 cm above the soil surface</tissue>
    </source>
</reference>
<dbReference type="EMBL" id="GBRH01207494">
    <property type="protein sequence ID" value="JAD90401.1"/>
    <property type="molecule type" value="Transcribed_RNA"/>
</dbReference>
<reference evidence="1" key="1">
    <citation type="submission" date="2014-09" db="EMBL/GenBank/DDBJ databases">
        <authorList>
            <person name="Magalhaes I.L.F."/>
            <person name="Oliveira U."/>
            <person name="Santos F.R."/>
            <person name="Vidigal T.H.D.A."/>
            <person name="Brescovit A.D."/>
            <person name="Santos A.J."/>
        </authorList>
    </citation>
    <scope>NUCLEOTIDE SEQUENCE</scope>
    <source>
        <tissue evidence="1">Shoot tissue taken approximately 20 cm above the soil surface</tissue>
    </source>
</reference>
<name>A0A0A9DRH2_ARUDO</name>
<evidence type="ECO:0000313" key="1">
    <source>
        <dbReference type="EMBL" id="JAD90401.1"/>
    </source>
</evidence>
<protein>
    <submittedName>
        <fullName evidence="1">Uncharacterized protein</fullName>
    </submittedName>
</protein>
<organism evidence="1">
    <name type="scientific">Arundo donax</name>
    <name type="common">Giant reed</name>
    <name type="synonym">Donax arundinaceus</name>
    <dbReference type="NCBI Taxonomy" id="35708"/>
    <lineage>
        <taxon>Eukaryota</taxon>
        <taxon>Viridiplantae</taxon>
        <taxon>Streptophyta</taxon>
        <taxon>Embryophyta</taxon>
        <taxon>Tracheophyta</taxon>
        <taxon>Spermatophyta</taxon>
        <taxon>Magnoliopsida</taxon>
        <taxon>Liliopsida</taxon>
        <taxon>Poales</taxon>
        <taxon>Poaceae</taxon>
        <taxon>PACMAD clade</taxon>
        <taxon>Arundinoideae</taxon>
        <taxon>Arundineae</taxon>
        <taxon>Arundo</taxon>
    </lineage>
</organism>
<dbReference type="AlphaFoldDB" id="A0A0A9DRH2"/>
<sequence>MDWSLAFPLPPPTPPAKENVFSSSQGEIFCTVKAMAE</sequence>
<proteinExistence type="predicted"/>
<accession>A0A0A9DRH2</accession>